<protein>
    <submittedName>
        <fullName evidence="1">Uncharacterized protein</fullName>
    </submittedName>
</protein>
<dbReference type="AlphaFoldDB" id="A0A3B0UY89"/>
<gene>
    <name evidence="1" type="ORF">MNBD_BACTEROID07-373</name>
</gene>
<dbReference type="EMBL" id="UOET01000381">
    <property type="protein sequence ID" value="VAW29559.1"/>
    <property type="molecule type" value="Genomic_DNA"/>
</dbReference>
<proteinExistence type="predicted"/>
<accession>A0A3B0UY89</accession>
<evidence type="ECO:0000313" key="1">
    <source>
        <dbReference type="EMBL" id="VAW29559.1"/>
    </source>
</evidence>
<organism evidence="1">
    <name type="scientific">hydrothermal vent metagenome</name>
    <dbReference type="NCBI Taxonomy" id="652676"/>
    <lineage>
        <taxon>unclassified sequences</taxon>
        <taxon>metagenomes</taxon>
        <taxon>ecological metagenomes</taxon>
    </lineage>
</organism>
<feature type="non-terminal residue" evidence="1">
    <location>
        <position position="150"/>
    </location>
</feature>
<sequence>MKRNLTFLAFTLLFLPTALLAQQKTAYSRMSGQLGGNVNVTGNFQRSGSRMEGNYSYNLYVNDSLTHLSHIITLYGDIDKHNEVVFKRLHVDDTTIDGLFYDQRFAGSWYRPGSTILPFNLTESYPKGSMPMDIFYLHSDKELVIKAKGT</sequence>
<name>A0A3B0UY89_9ZZZZ</name>
<reference evidence="1" key="1">
    <citation type="submission" date="2018-06" db="EMBL/GenBank/DDBJ databases">
        <authorList>
            <person name="Zhirakovskaya E."/>
        </authorList>
    </citation>
    <scope>NUCLEOTIDE SEQUENCE</scope>
</reference>